<feature type="transmembrane region" description="Helical" evidence="7">
    <location>
        <begin position="143"/>
        <end position="169"/>
    </location>
</feature>
<feature type="transmembrane region" description="Helical" evidence="7">
    <location>
        <begin position="105"/>
        <end position="131"/>
    </location>
</feature>
<dbReference type="Proteomes" id="UP000185657">
    <property type="component" value="Unassembled WGS sequence"/>
</dbReference>
<evidence type="ECO:0000256" key="3">
    <source>
        <dbReference type="ARBA" id="ARBA00022519"/>
    </source>
</evidence>
<dbReference type="KEGG" id="hyl:LPB072_14060"/>
<keyword evidence="7" id="KW-0813">Transport</keyword>
<comment type="similarity">
    <text evidence="7">Belongs to the TRAP transporter large permease family.</text>
</comment>
<dbReference type="InterPro" id="IPR010656">
    <property type="entry name" value="DctM"/>
</dbReference>
<dbReference type="PIRSF" id="PIRSF006066">
    <property type="entry name" value="HI0050"/>
    <property type="match status" value="1"/>
</dbReference>
<dbReference type="PANTHER" id="PTHR33362">
    <property type="entry name" value="SIALIC ACID TRAP TRANSPORTER PERMEASE PROTEIN SIAT-RELATED"/>
    <property type="match status" value="1"/>
</dbReference>
<dbReference type="GO" id="GO:0005886">
    <property type="term" value="C:plasma membrane"/>
    <property type="evidence" value="ECO:0007669"/>
    <property type="project" value="UniProtKB-SubCell"/>
</dbReference>
<dbReference type="Pfam" id="PF06808">
    <property type="entry name" value="DctM"/>
    <property type="match status" value="1"/>
</dbReference>
<evidence type="ECO:0000256" key="7">
    <source>
        <dbReference type="RuleBase" id="RU369079"/>
    </source>
</evidence>
<comment type="function">
    <text evidence="7">Part of the tripartite ATP-independent periplasmic (TRAP) transport system.</text>
</comment>
<keyword evidence="6 7" id="KW-0472">Membrane</keyword>
<keyword evidence="3 7" id="KW-0997">Cell inner membrane</keyword>
<comment type="subunit">
    <text evidence="7">The complex comprises the extracytoplasmic solute receptor protein and the two transmembrane proteins.</text>
</comment>
<keyword evidence="11" id="KW-1185">Reference proteome</keyword>
<keyword evidence="4 7" id="KW-0812">Transmembrane</keyword>
<feature type="transmembrane region" description="Helical" evidence="7">
    <location>
        <begin position="175"/>
        <end position="199"/>
    </location>
</feature>
<evidence type="ECO:0000256" key="2">
    <source>
        <dbReference type="ARBA" id="ARBA00022475"/>
    </source>
</evidence>
<name>A0A167J144_9BURK</name>
<keyword evidence="5 7" id="KW-1133">Transmembrane helix</keyword>
<dbReference type="STRING" id="1763535.LPB072_14060"/>
<dbReference type="EMBL" id="CP017476">
    <property type="protein sequence ID" value="AOW13797.1"/>
    <property type="molecule type" value="Genomic_DNA"/>
</dbReference>
<keyword evidence="2" id="KW-1003">Cell membrane</keyword>
<evidence type="ECO:0000256" key="1">
    <source>
        <dbReference type="ARBA" id="ARBA00004429"/>
    </source>
</evidence>
<dbReference type="GO" id="GO:0022857">
    <property type="term" value="F:transmembrane transporter activity"/>
    <property type="evidence" value="ECO:0007669"/>
    <property type="project" value="UniProtKB-UniRule"/>
</dbReference>
<dbReference type="NCBIfam" id="TIGR00786">
    <property type="entry name" value="dctM"/>
    <property type="match status" value="1"/>
</dbReference>
<reference evidence="9 12" key="2">
    <citation type="submission" date="2016-10" db="EMBL/GenBank/DDBJ databases">
        <title>Hydorgenophaga sp. LPB0072 isolated from gastropod.</title>
        <authorList>
            <person name="Kim E."/>
            <person name="Yi H."/>
        </authorList>
    </citation>
    <scope>NUCLEOTIDE SEQUENCE [LARGE SCALE GENOMIC DNA]</scope>
    <source>
        <strain evidence="9 12">LPB0072</strain>
    </source>
</reference>
<feature type="transmembrane region" description="Helical" evidence="7">
    <location>
        <begin position="6"/>
        <end position="39"/>
    </location>
</feature>
<feature type="transmembrane region" description="Helical" evidence="7">
    <location>
        <begin position="51"/>
        <end position="73"/>
    </location>
</feature>
<evidence type="ECO:0000259" key="8">
    <source>
        <dbReference type="Pfam" id="PF06808"/>
    </source>
</evidence>
<organism evidence="9 12">
    <name type="scientific">Hydrogenophaga crassostreae</name>
    <dbReference type="NCBI Taxonomy" id="1763535"/>
    <lineage>
        <taxon>Bacteria</taxon>
        <taxon>Pseudomonadati</taxon>
        <taxon>Pseudomonadota</taxon>
        <taxon>Betaproteobacteria</taxon>
        <taxon>Burkholderiales</taxon>
        <taxon>Comamonadaceae</taxon>
        <taxon>Hydrogenophaga</taxon>
    </lineage>
</organism>
<protein>
    <recommendedName>
        <fullName evidence="7">TRAP transporter large permease protein</fullName>
    </recommendedName>
</protein>
<accession>A0A167J144</accession>
<dbReference type="EMBL" id="LVWD01000001">
    <property type="protein sequence ID" value="OAD44238.1"/>
    <property type="molecule type" value="Genomic_DNA"/>
</dbReference>
<comment type="subcellular location">
    <subcellularLocation>
        <location evidence="1 7">Cell inner membrane</location>
        <topology evidence="1 7">Multi-pass membrane protein</topology>
    </subcellularLocation>
</comment>
<evidence type="ECO:0000256" key="5">
    <source>
        <dbReference type="ARBA" id="ARBA00022989"/>
    </source>
</evidence>
<feature type="transmembrane region" description="Helical" evidence="7">
    <location>
        <begin position="281"/>
        <end position="303"/>
    </location>
</feature>
<dbReference type="Proteomes" id="UP000185680">
    <property type="component" value="Chromosome"/>
</dbReference>
<reference evidence="10 11" key="1">
    <citation type="submission" date="2016-02" db="EMBL/GenBank/DDBJ databases">
        <title>Draft genome sequence of Hydrogenophaga sp. LPB0072.</title>
        <authorList>
            <person name="Shin S.-K."/>
            <person name="Yi H."/>
        </authorList>
    </citation>
    <scope>NUCLEOTIDE SEQUENCE [LARGE SCALE GENOMIC DNA]</scope>
    <source>
        <strain evidence="10 11">LPB0072</strain>
    </source>
</reference>
<sequence>MSELMIGFGGLAALLVLLSLRTPVGTAMLAVGIVGMWIVHPGGERAVASTVAGAAFHLSSDMALTILPLFILMGNLAGVSGMTRDVYSAAHAWLGHLRGGLASSTILGCAGFSALTGSSLACAVTMGRVALPEMKRYGYDDALATGTVAAGGTLGILIPPSAGFVVYAILTEESIARLFLAGVIPGVILASLFIFAIWWRVRRNPQLAPSLANAVPMRERVASLGRAGWFLGVLFLSIGGIYSGVFSAIEAAGIGAFLSFVVCLVRRSLTWPALREALNSTLHSTATTFYILIGAFVFTPFIARTGLPAAVTQAIIDTGASPMAVLVICLLALTALGMFMDGFAILVLTLPILQPLMESYGFDMVWFGVLMVLVLEMGLISPPVGINVFVVKSIAPPEVHLNTIFRGIWPFWFAMLGLIVLLLLFPQLALLMPQSMFGVAIT</sequence>
<dbReference type="AlphaFoldDB" id="A0A167J144"/>
<feature type="transmembrane region" description="Helical" evidence="7">
    <location>
        <begin position="323"/>
        <end position="353"/>
    </location>
</feature>
<evidence type="ECO:0000313" key="10">
    <source>
        <dbReference type="EMBL" id="OAD44238.1"/>
    </source>
</evidence>
<evidence type="ECO:0000313" key="9">
    <source>
        <dbReference type="EMBL" id="AOW13797.1"/>
    </source>
</evidence>
<feature type="transmembrane region" description="Helical" evidence="7">
    <location>
        <begin position="365"/>
        <end position="391"/>
    </location>
</feature>
<dbReference type="RefSeq" id="WP_066084668.1">
    <property type="nucleotide sequence ID" value="NZ_CP017476.1"/>
</dbReference>
<evidence type="ECO:0000256" key="4">
    <source>
        <dbReference type="ARBA" id="ARBA00022692"/>
    </source>
</evidence>
<feature type="transmembrane region" description="Helical" evidence="7">
    <location>
        <begin position="227"/>
        <end position="245"/>
    </location>
</feature>
<comment type="caution">
    <text evidence="7">Lacks conserved residue(s) required for the propagation of feature annotation.</text>
</comment>
<dbReference type="OrthoDB" id="9796052at2"/>
<dbReference type="PANTHER" id="PTHR33362:SF5">
    <property type="entry name" value="C4-DICARBOXYLATE TRAP TRANSPORTER LARGE PERMEASE PROTEIN DCTM"/>
    <property type="match status" value="1"/>
</dbReference>
<gene>
    <name evidence="9" type="ORF">LPB072_14060</name>
    <name evidence="10" type="ORF">LPB72_01760</name>
</gene>
<dbReference type="InterPro" id="IPR004681">
    <property type="entry name" value="TRAP_DctM"/>
</dbReference>
<proteinExistence type="inferred from homology"/>
<feature type="domain" description="TRAP C4-dicarboxylate transport system permease DctM subunit" evidence="8">
    <location>
        <begin position="11"/>
        <end position="428"/>
    </location>
</feature>
<evidence type="ECO:0000313" key="11">
    <source>
        <dbReference type="Proteomes" id="UP000185657"/>
    </source>
</evidence>
<feature type="transmembrane region" description="Helical" evidence="7">
    <location>
        <begin position="411"/>
        <end position="432"/>
    </location>
</feature>
<evidence type="ECO:0000256" key="6">
    <source>
        <dbReference type="ARBA" id="ARBA00023136"/>
    </source>
</evidence>
<evidence type="ECO:0000313" key="12">
    <source>
        <dbReference type="Proteomes" id="UP000185680"/>
    </source>
</evidence>